<sequence>MIIDKHSLPDDPMPAEAPPSYDTLGSSTSGRLYPAEKSHRPQGPFAGPSGSSPLSPPINYSGGLKSPALSESSSLGPTNDKGKGRAVAWLKFSESAQERKSREIRSTILGLVRDVIQEHLSSSQAAVGILQSCADVCSANSISFSALVQEKSIENHTPLYWAIVKRLPDEHQEVEEHHGADLLSALLSYASPMNPDTVVELRAACLATSDQTLFQRLRQSPGFAPVSGVDQVLLGVSMLPDEVAVEELPGDAGGFAANFVIPHFIKRMTVAKEIELEFIARSRMWSLVFYVAPEPKRNMPHVSQPVAGSWCIRLALVESSPPTYIDSLLTIIPAQPSKASPLTPSSPKRLGFRVPSDASQKLDEPPLSIRLLSRDQLQAIKNGNYLGKGIVHALETSASGANLQYGNSQYIGPDEKLKARFEARLEKPKNDSDCIIC</sequence>
<feature type="region of interest" description="Disordered" evidence="1">
    <location>
        <begin position="1"/>
        <end position="82"/>
    </location>
</feature>
<name>A0A0D2Q0D3_HYPSF</name>
<feature type="region of interest" description="Disordered" evidence="1">
    <location>
        <begin position="338"/>
        <end position="361"/>
    </location>
</feature>
<feature type="compositionally biased region" description="Low complexity" evidence="1">
    <location>
        <begin position="41"/>
        <end position="53"/>
    </location>
</feature>
<dbReference type="AlphaFoldDB" id="A0A0D2Q0D3"/>
<dbReference type="Proteomes" id="UP000054270">
    <property type="component" value="Unassembled WGS sequence"/>
</dbReference>
<organism evidence="2 3">
    <name type="scientific">Hypholoma sublateritium (strain FD-334 SS-4)</name>
    <dbReference type="NCBI Taxonomy" id="945553"/>
    <lineage>
        <taxon>Eukaryota</taxon>
        <taxon>Fungi</taxon>
        <taxon>Dikarya</taxon>
        <taxon>Basidiomycota</taxon>
        <taxon>Agaricomycotina</taxon>
        <taxon>Agaricomycetes</taxon>
        <taxon>Agaricomycetidae</taxon>
        <taxon>Agaricales</taxon>
        <taxon>Agaricineae</taxon>
        <taxon>Strophariaceae</taxon>
        <taxon>Hypholoma</taxon>
    </lineage>
</organism>
<evidence type="ECO:0000313" key="2">
    <source>
        <dbReference type="EMBL" id="KJA25030.1"/>
    </source>
</evidence>
<reference evidence="3" key="1">
    <citation type="submission" date="2014-04" db="EMBL/GenBank/DDBJ databases">
        <title>Evolutionary Origins and Diversification of the Mycorrhizal Mutualists.</title>
        <authorList>
            <consortium name="DOE Joint Genome Institute"/>
            <consortium name="Mycorrhizal Genomics Consortium"/>
            <person name="Kohler A."/>
            <person name="Kuo A."/>
            <person name="Nagy L.G."/>
            <person name="Floudas D."/>
            <person name="Copeland A."/>
            <person name="Barry K.W."/>
            <person name="Cichocki N."/>
            <person name="Veneault-Fourrey C."/>
            <person name="LaButti K."/>
            <person name="Lindquist E.A."/>
            <person name="Lipzen A."/>
            <person name="Lundell T."/>
            <person name="Morin E."/>
            <person name="Murat C."/>
            <person name="Riley R."/>
            <person name="Ohm R."/>
            <person name="Sun H."/>
            <person name="Tunlid A."/>
            <person name="Henrissat B."/>
            <person name="Grigoriev I.V."/>
            <person name="Hibbett D.S."/>
            <person name="Martin F."/>
        </authorList>
    </citation>
    <scope>NUCLEOTIDE SEQUENCE [LARGE SCALE GENOMIC DNA]</scope>
    <source>
        <strain evidence="3">FD-334 SS-4</strain>
    </source>
</reference>
<accession>A0A0D2Q0D3</accession>
<protein>
    <submittedName>
        <fullName evidence="2">Uncharacterized protein</fullName>
    </submittedName>
</protein>
<dbReference type="OrthoDB" id="2959034at2759"/>
<proteinExistence type="predicted"/>
<evidence type="ECO:0000256" key="1">
    <source>
        <dbReference type="SAM" id="MobiDB-lite"/>
    </source>
</evidence>
<dbReference type="OMA" id="PLYWAII"/>
<evidence type="ECO:0000313" key="3">
    <source>
        <dbReference type="Proteomes" id="UP000054270"/>
    </source>
</evidence>
<gene>
    <name evidence="2" type="ORF">HYPSUDRAFT_135408</name>
</gene>
<dbReference type="EMBL" id="KN817533">
    <property type="protein sequence ID" value="KJA25030.1"/>
    <property type="molecule type" value="Genomic_DNA"/>
</dbReference>
<keyword evidence="3" id="KW-1185">Reference proteome</keyword>